<accession>A0A974I1V0</accession>
<evidence type="ECO:0000313" key="1">
    <source>
        <dbReference type="EMBL" id="OCT98569.1"/>
    </source>
</evidence>
<protein>
    <submittedName>
        <fullName evidence="1">Uncharacterized protein</fullName>
    </submittedName>
</protein>
<name>A0A974I1V0_XENLA</name>
<dbReference type="EMBL" id="CM004467">
    <property type="protein sequence ID" value="OCT98569.1"/>
    <property type="molecule type" value="Genomic_DNA"/>
</dbReference>
<proteinExistence type="predicted"/>
<sequence length="66" mass="7404">MRAGLKGQRYGSLLQEGVSEPTKNGFITLFRLLQGTVHVNISFRAKVLQPLKLSLIQSRNAPSHYH</sequence>
<evidence type="ECO:0000313" key="2">
    <source>
        <dbReference type="Proteomes" id="UP000694892"/>
    </source>
</evidence>
<dbReference type="AlphaFoldDB" id="A0A974I1V0"/>
<reference evidence="2" key="1">
    <citation type="journal article" date="2016" name="Nature">
        <title>Genome evolution in the allotetraploid frog Xenopus laevis.</title>
        <authorList>
            <person name="Session A.M."/>
            <person name="Uno Y."/>
            <person name="Kwon T."/>
            <person name="Chapman J.A."/>
            <person name="Toyoda A."/>
            <person name="Takahashi S."/>
            <person name="Fukui A."/>
            <person name="Hikosaka A."/>
            <person name="Suzuki A."/>
            <person name="Kondo M."/>
            <person name="van Heeringen S.J."/>
            <person name="Quigley I."/>
            <person name="Heinz S."/>
            <person name="Ogino H."/>
            <person name="Ochi H."/>
            <person name="Hellsten U."/>
            <person name="Lyons J.B."/>
            <person name="Simakov O."/>
            <person name="Putnam N."/>
            <person name="Stites J."/>
            <person name="Kuroki Y."/>
            <person name="Tanaka T."/>
            <person name="Michiue T."/>
            <person name="Watanabe M."/>
            <person name="Bogdanovic O."/>
            <person name="Lister R."/>
            <person name="Georgiou G."/>
            <person name="Paranjpe S.S."/>
            <person name="van Kruijsbergen I."/>
            <person name="Shu S."/>
            <person name="Carlson J."/>
            <person name="Kinoshita T."/>
            <person name="Ohta Y."/>
            <person name="Mawaribuchi S."/>
            <person name="Jenkins J."/>
            <person name="Grimwood J."/>
            <person name="Schmutz J."/>
            <person name="Mitros T."/>
            <person name="Mozaffari S.V."/>
            <person name="Suzuki Y."/>
            <person name="Haramoto Y."/>
            <person name="Yamamoto T.S."/>
            <person name="Takagi C."/>
            <person name="Heald R."/>
            <person name="Miller K."/>
            <person name="Haudenschild C."/>
            <person name="Kitzman J."/>
            <person name="Nakayama T."/>
            <person name="Izutsu Y."/>
            <person name="Robert J."/>
            <person name="Fortriede J."/>
            <person name="Burns K."/>
            <person name="Lotay V."/>
            <person name="Karimi K."/>
            <person name="Yasuoka Y."/>
            <person name="Dichmann D.S."/>
            <person name="Flajnik M.F."/>
            <person name="Houston D.W."/>
            <person name="Shendure J."/>
            <person name="DuPasquier L."/>
            <person name="Vize P.D."/>
            <person name="Zorn A.M."/>
            <person name="Ito M."/>
            <person name="Marcotte E.M."/>
            <person name="Wallingford J.B."/>
            <person name="Ito Y."/>
            <person name="Asashima M."/>
            <person name="Ueno N."/>
            <person name="Matsuda Y."/>
            <person name="Veenstra G.J."/>
            <person name="Fujiyama A."/>
            <person name="Harland R.M."/>
            <person name="Taira M."/>
            <person name="Rokhsar D.S."/>
        </authorList>
    </citation>
    <scope>NUCLEOTIDE SEQUENCE [LARGE SCALE GENOMIC DNA]</scope>
    <source>
        <strain evidence="2">J</strain>
    </source>
</reference>
<organism evidence="1 2">
    <name type="scientific">Xenopus laevis</name>
    <name type="common">African clawed frog</name>
    <dbReference type="NCBI Taxonomy" id="8355"/>
    <lineage>
        <taxon>Eukaryota</taxon>
        <taxon>Metazoa</taxon>
        <taxon>Chordata</taxon>
        <taxon>Craniata</taxon>
        <taxon>Vertebrata</taxon>
        <taxon>Euteleostomi</taxon>
        <taxon>Amphibia</taxon>
        <taxon>Batrachia</taxon>
        <taxon>Anura</taxon>
        <taxon>Pipoidea</taxon>
        <taxon>Pipidae</taxon>
        <taxon>Xenopodinae</taxon>
        <taxon>Xenopus</taxon>
        <taxon>Xenopus</taxon>
    </lineage>
</organism>
<gene>
    <name evidence="1" type="ORF">XELAEV_18010808mg</name>
</gene>
<dbReference type="Proteomes" id="UP000694892">
    <property type="component" value="Chromosome 1S"/>
</dbReference>